<evidence type="ECO:0000313" key="1">
    <source>
        <dbReference type="EMBL" id="SNY53202.1"/>
    </source>
</evidence>
<sequence length="58" mass="6144">MAQSLAHTPAPAFRLPVKGLTAAALLLAFMLLAQVMPKADVAPDMAWRGNSASLELIR</sequence>
<dbReference type="RefSeq" id="WP_157791777.1">
    <property type="nucleotide sequence ID" value="NZ_OBEA01000004.1"/>
</dbReference>
<gene>
    <name evidence="1" type="ORF">SAMN06297129_2520</name>
</gene>
<proteinExistence type="predicted"/>
<protein>
    <submittedName>
        <fullName evidence="1">Uncharacterized protein</fullName>
    </submittedName>
</protein>
<dbReference type="EMBL" id="OBEA01000004">
    <property type="protein sequence ID" value="SNY53202.1"/>
    <property type="molecule type" value="Genomic_DNA"/>
</dbReference>
<organism evidence="1 2">
    <name type="scientific">Pseudooceanicola antarcticus</name>
    <dbReference type="NCBI Taxonomy" id="1247613"/>
    <lineage>
        <taxon>Bacteria</taxon>
        <taxon>Pseudomonadati</taxon>
        <taxon>Pseudomonadota</taxon>
        <taxon>Alphaproteobacteria</taxon>
        <taxon>Rhodobacterales</taxon>
        <taxon>Paracoccaceae</taxon>
        <taxon>Pseudooceanicola</taxon>
    </lineage>
</organism>
<dbReference type="Proteomes" id="UP000231655">
    <property type="component" value="Unassembled WGS sequence"/>
</dbReference>
<accession>A0A285IYY8</accession>
<dbReference type="AlphaFoldDB" id="A0A285IYY8"/>
<evidence type="ECO:0000313" key="2">
    <source>
        <dbReference type="Proteomes" id="UP000231655"/>
    </source>
</evidence>
<reference evidence="1 2" key="1">
    <citation type="submission" date="2017-09" db="EMBL/GenBank/DDBJ databases">
        <authorList>
            <person name="Ehlers B."/>
            <person name="Leendertz F.H."/>
        </authorList>
    </citation>
    <scope>NUCLEOTIDE SEQUENCE [LARGE SCALE GENOMIC DNA]</scope>
    <source>
        <strain evidence="1 2">CGMCC 1.12662</strain>
    </source>
</reference>
<name>A0A285IYY8_9RHOB</name>